<accession>E3RSS0</accession>
<dbReference type="Pfam" id="PF00722">
    <property type="entry name" value="Glyco_hydro_16"/>
    <property type="match status" value="1"/>
</dbReference>
<evidence type="ECO:0000259" key="2">
    <source>
        <dbReference type="PROSITE" id="PS51762"/>
    </source>
</evidence>
<dbReference type="KEGG" id="pte:PTT_11983"/>
<dbReference type="GO" id="GO:0005975">
    <property type="term" value="P:carbohydrate metabolic process"/>
    <property type="evidence" value="ECO:0007669"/>
    <property type="project" value="InterPro"/>
</dbReference>
<keyword evidence="1" id="KW-1133">Transmembrane helix</keyword>
<dbReference type="SUPFAM" id="SSF49899">
    <property type="entry name" value="Concanavalin A-like lectins/glucanases"/>
    <property type="match status" value="1"/>
</dbReference>
<protein>
    <recommendedName>
        <fullName evidence="2">GH16 domain-containing protein</fullName>
    </recommendedName>
</protein>
<dbReference type="eggNOG" id="ENOG502QRX5">
    <property type="taxonomic scope" value="Eukaryota"/>
</dbReference>
<dbReference type="Proteomes" id="UP000001067">
    <property type="component" value="Unassembled WGS sequence"/>
</dbReference>
<keyword evidence="4" id="KW-1185">Reference proteome</keyword>
<evidence type="ECO:0000313" key="3">
    <source>
        <dbReference type="EMBL" id="EFQ91244.1"/>
    </source>
</evidence>
<keyword evidence="1" id="KW-0472">Membrane</keyword>
<dbReference type="InterPro" id="IPR000757">
    <property type="entry name" value="Beta-glucanase-like"/>
</dbReference>
<dbReference type="EMBL" id="GL534873">
    <property type="protein sequence ID" value="EFQ91244.1"/>
    <property type="molecule type" value="Genomic_DNA"/>
</dbReference>
<proteinExistence type="predicted"/>
<dbReference type="STRING" id="861557.E3RSS0"/>
<dbReference type="InterPro" id="IPR050546">
    <property type="entry name" value="Glycosyl_Hydrlase_16"/>
</dbReference>
<dbReference type="AlphaFoldDB" id="E3RSS0"/>
<evidence type="ECO:0000313" key="4">
    <source>
        <dbReference type="Proteomes" id="UP000001067"/>
    </source>
</evidence>
<keyword evidence="1" id="KW-0812">Transmembrane</keyword>
<name>E3RSS0_PYRTT</name>
<organism evidence="4">
    <name type="scientific">Pyrenophora teres f. teres (strain 0-1)</name>
    <name type="common">Barley net blotch fungus</name>
    <name type="synonym">Drechslera teres f. teres</name>
    <dbReference type="NCBI Taxonomy" id="861557"/>
    <lineage>
        <taxon>Eukaryota</taxon>
        <taxon>Fungi</taxon>
        <taxon>Dikarya</taxon>
        <taxon>Ascomycota</taxon>
        <taxon>Pezizomycotina</taxon>
        <taxon>Dothideomycetes</taxon>
        <taxon>Pleosporomycetidae</taxon>
        <taxon>Pleosporales</taxon>
        <taxon>Pleosporineae</taxon>
        <taxon>Pleosporaceae</taxon>
        <taxon>Pyrenophora</taxon>
    </lineage>
</organism>
<evidence type="ECO:0000256" key="1">
    <source>
        <dbReference type="SAM" id="Phobius"/>
    </source>
</evidence>
<feature type="transmembrane region" description="Helical" evidence="1">
    <location>
        <begin position="47"/>
        <end position="68"/>
    </location>
</feature>
<reference evidence="3 4" key="1">
    <citation type="journal article" date="2010" name="Genome Biol.">
        <title>A first genome assembly of the barley fungal pathogen Pyrenophora teres f. teres.</title>
        <authorList>
            <person name="Ellwood S.R."/>
            <person name="Liu Z."/>
            <person name="Syme R.A."/>
            <person name="Lai Z."/>
            <person name="Hane J.K."/>
            <person name="Keiper F."/>
            <person name="Moffat C.S."/>
            <person name="Oliver R.P."/>
            <person name="Friesen T.L."/>
        </authorList>
    </citation>
    <scope>NUCLEOTIDE SEQUENCE [LARGE SCALE GENOMIC DNA]</scope>
    <source>
        <strain evidence="3 4">0-1</strain>
    </source>
</reference>
<dbReference type="PANTHER" id="PTHR10963:SF62">
    <property type="entry name" value="GLUCAN 1,3-BETA-GLUCOSIDASE"/>
    <property type="match status" value="1"/>
</dbReference>
<gene>
    <name evidence="3" type="ORF">PTT_11983</name>
</gene>
<dbReference type="InterPro" id="IPR013320">
    <property type="entry name" value="ConA-like_dom_sf"/>
</dbReference>
<dbReference type="HOGENOM" id="CLU_019533_1_2_1"/>
<dbReference type="OrthoDB" id="4781at2759"/>
<dbReference type="PROSITE" id="PS51762">
    <property type="entry name" value="GH16_2"/>
    <property type="match status" value="1"/>
</dbReference>
<dbReference type="PANTHER" id="PTHR10963">
    <property type="entry name" value="GLYCOSYL HYDROLASE-RELATED"/>
    <property type="match status" value="1"/>
</dbReference>
<sequence length="423" mass="48315">MAPVLRKPTKEEEEKARDYFKSRRVRAEDVQMPWLDVVCRRTQINNAMVIVGFILGLATAGIIIWQSMRDVGFYHYCETFRDDFTSWNESVWTKEVELGGFGNGQFEMTTGTDENVFLENGELIIKPTLQDEKFIINNTTMDIRDMGCTGSQWQDCYTGTNTTNGTIVNPVKSGRINTKLGANIKYGRVEVVAKLPRGDWLWPAIWMLPKDDVYGPWPRSGEIDIAESRGNAPGYSKGGINYVSSSLHFGPNGKYNGWWRNNVKRNALHTTFAAGYNTFGIEWSEKYIFTYMNSQLLQVMYTRFKHPFHEVGQFPLSDPNGTRLDNPWVGTKGNSAPFDQDFYLILSLGVGATNGWFVDGEDGKPWIDKNYRAKMDFWEARNSWLPTWEDEGKMRIKSITMWQQKGYNGCGTEAKRVSNGKSV</sequence>
<dbReference type="Gene3D" id="2.60.120.200">
    <property type="match status" value="1"/>
</dbReference>
<dbReference type="GO" id="GO:0004553">
    <property type="term" value="F:hydrolase activity, hydrolyzing O-glycosyl compounds"/>
    <property type="evidence" value="ECO:0007669"/>
    <property type="project" value="InterPro"/>
</dbReference>
<feature type="domain" description="GH16" evidence="2">
    <location>
        <begin position="67"/>
        <end position="407"/>
    </location>
</feature>